<gene>
    <name evidence="2" type="ORF">CASFOL_020118</name>
</gene>
<sequence>MDDDKKFQQRWEFRRKEIDGDSSSDDNRSNPSGPPPNPITDLVLLENEDNPECHTNRDKENLKAAKNKKIKSVEQRKKSNACSVKKKKRKTSLKKNEETVMLNDLKVFANSVIQELTSARENMFEHMRDEMGKLAAKKNRVTKPRNVKSNVGPDAVKTTKDDVYLRVLATAAHMNPANPSDQVTSSSYLTLPTVFPKPQFHNPSLIDGLKFHNRFAEFRPEERPGSFSQTSNSVAFPVPVSRGMDIGSNISGLTYSNIVGPMMNGVEGFPRGSLAPSDQMLAYGNMARKSDGEFISVRPQEFREGQFYTSSLRNRQ</sequence>
<comment type="caution">
    <text evidence="2">The sequence shown here is derived from an EMBL/GenBank/DDBJ whole genome shotgun (WGS) entry which is preliminary data.</text>
</comment>
<dbReference type="EMBL" id="JAVIJP010000027">
    <property type="protein sequence ID" value="KAL3635571.1"/>
    <property type="molecule type" value="Genomic_DNA"/>
</dbReference>
<keyword evidence="3" id="KW-1185">Reference proteome</keyword>
<dbReference type="Proteomes" id="UP001632038">
    <property type="component" value="Unassembled WGS sequence"/>
</dbReference>
<evidence type="ECO:0000256" key="1">
    <source>
        <dbReference type="SAM" id="MobiDB-lite"/>
    </source>
</evidence>
<dbReference type="AlphaFoldDB" id="A0ABD3CZY1"/>
<organism evidence="2 3">
    <name type="scientific">Castilleja foliolosa</name>
    <dbReference type="NCBI Taxonomy" id="1961234"/>
    <lineage>
        <taxon>Eukaryota</taxon>
        <taxon>Viridiplantae</taxon>
        <taxon>Streptophyta</taxon>
        <taxon>Embryophyta</taxon>
        <taxon>Tracheophyta</taxon>
        <taxon>Spermatophyta</taxon>
        <taxon>Magnoliopsida</taxon>
        <taxon>eudicotyledons</taxon>
        <taxon>Gunneridae</taxon>
        <taxon>Pentapetalae</taxon>
        <taxon>asterids</taxon>
        <taxon>lamiids</taxon>
        <taxon>Lamiales</taxon>
        <taxon>Orobanchaceae</taxon>
        <taxon>Pedicularideae</taxon>
        <taxon>Castillejinae</taxon>
        <taxon>Castilleja</taxon>
    </lineage>
</organism>
<name>A0ABD3CZY1_9LAMI</name>
<evidence type="ECO:0000313" key="2">
    <source>
        <dbReference type="EMBL" id="KAL3635571.1"/>
    </source>
</evidence>
<accession>A0ABD3CZY1</accession>
<feature type="region of interest" description="Disordered" evidence="1">
    <location>
        <begin position="1"/>
        <end position="90"/>
    </location>
</feature>
<proteinExistence type="predicted"/>
<feature type="compositionally biased region" description="Basic and acidic residues" evidence="1">
    <location>
        <begin position="51"/>
        <end position="63"/>
    </location>
</feature>
<feature type="compositionally biased region" description="Basic and acidic residues" evidence="1">
    <location>
        <begin position="1"/>
        <end position="19"/>
    </location>
</feature>
<reference evidence="3" key="1">
    <citation type="journal article" date="2024" name="IScience">
        <title>Strigolactones Initiate the Formation of Haustorium-like Structures in Castilleja.</title>
        <authorList>
            <person name="Buerger M."/>
            <person name="Peterson D."/>
            <person name="Chory J."/>
        </authorList>
    </citation>
    <scope>NUCLEOTIDE SEQUENCE [LARGE SCALE GENOMIC DNA]</scope>
</reference>
<evidence type="ECO:0000313" key="3">
    <source>
        <dbReference type="Proteomes" id="UP001632038"/>
    </source>
</evidence>
<protein>
    <submittedName>
        <fullName evidence="2">Uncharacterized protein</fullName>
    </submittedName>
</protein>